<reference evidence="1 2" key="1">
    <citation type="submission" date="2019-09" db="EMBL/GenBank/DDBJ databases">
        <title>Taxonomic organization of the family Brucellaceae based on a phylogenomic approach.</title>
        <authorList>
            <person name="Leclercq S."/>
            <person name="Cloeckaert A."/>
            <person name="Zygmunt M.S."/>
        </authorList>
    </citation>
    <scope>NUCLEOTIDE SEQUENCE [LARGE SCALE GENOMIC DNA]</scope>
    <source>
        <strain evidence="1 2">WS1830</strain>
    </source>
</reference>
<evidence type="ECO:0000313" key="2">
    <source>
        <dbReference type="Proteomes" id="UP000481643"/>
    </source>
</evidence>
<gene>
    <name evidence="1" type="ORF">F9L08_27455</name>
</gene>
<protein>
    <submittedName>
        <fullName evidence="1">Uncharacterized protein</fullName>
    </submittedName>
</protein>
<evidence type="ECO:0000313" key="1">
    <source>
        <dbReference type="EMBL" id="KAB2675761.1"/>
    </source>
</evidence>
<organism evidence="1 2">
    <name type="scientific">Brucella tritici</name>
    <dbReference type="NCBI Taxonomy" id="94626"/>
    <lineage>
        <taxon>Bacteria</taxon>
        <taxon>Pseudomonadati</taxon>
        <taxon>Pseudomonadota</taxon>
        <taxon>Alphaproteobacteria</taxon>
        <taxon>Hyphomicrobiales</taxon>
        <taxon>Brucellaceae</taxon>
        <taxon>Brucella/Ochrobactrum group</taxon>
        <taxon>Brucella</taxon>
    </lineage>
</organism>
<dbReference type="Proteomes" id="UP000481643">
    <property type="component" value="Unassembled WGS sequence"/>
</dbReference>
<dbReference type="AlphaFoldDB" id="A0A6L3Y6H4"/>
<accession>A0A6L3Y6H4</accession>
<dbReference type="RefSeq" id="WP_151654278.1">
    <property type="nucleotide sequence ID" value="NZ_WBVX01000054.1"/>
</dbReference>
<proteinExistence type="predicted"/>
<sequence>MLKPENVRFLRGNSTILKSKNSDEDSVFGTKPISKKTFKVKGCAVYEDKQASSSNEEISPKAGGSFFNGSWSGSVGWMFVSAPMILNLRVSGNSVSGNSYAPSNGSRYEFSGGRLDAGQITYVYQQPSGDGPASVLITKKSANSISYTTTGGGINLSGTLTRGGK</sequence>
<name>A0A6L3Y6H4_9HYPH</name>
<comment type="caution">
    <text evidence="1">The sequence shown here is derived from an EMBL/GenBank/DDBJ whole genome shotgun (WGS) entry which is preliminary data.</text>
</comment>
<dbReference type="EMBL" id="WBVX01000054">
    <property type="protein sequence ID" value="KAB2675761.1"/>
    <property type="molecule type" value="Genomic_DNA"/>
</dbReference>